<evidence type="ECO:0000256" key="4">
    <source>
        <dbReference type="PROSITE-ProRule" id="PRU00335"/>
    </source>
</evidence>
<evidence type="ECO:0000259" key="5">
    <source>
        <dbReference type="PROSITE" id="PS50977"/>
    </source>
</evidence>
<name>A0A0T6BM42_9BACI</name>
<evidence type="ECO:0000313" key="7">
    <source>
        <dbReference type="EMBL" id="MEC0487843.1"/>
    </source>
</evidence>
<dbReference type="InterPro" id="IPR009057">
    <property type="entry name" value="Homeodomain-like_sf"/>
</dbReference>
<accession>A0A0T6BM42</accession>
<dbReference type="EMBL" id="LECW02000032">
    <property type="protein sequence ID" value="KRT92229.1"/>
    <property type="molecule type" value="Genomic_DNA"/>
</dbReference>
<dbReference type="Pfam" id="PF21993">
    <property type="entry name" value="TetR_C_13_2"/>
    <property type="match status" value="1"/>
</dbReference>
<dbReference type="Proteomes" id="UP000036168">
    <property type="component" value="Unassembled WGS sequence"/>
</dbReference>
<dbReference type="Pfam" id="PF00440">
    <property type="entry name" value="TetR_N"/>
    <property type="match status" value="1"/>
</dbReference>
<evidence type="ECO:0000313" key="9">
    <source>
        <dbReference type="Proteomes" id="UP001341297"/>
    </source>
</evidence>
<dbReference type="InterPro" id="IPR054156">
    <property type="entry name" value="YxaF_TetR_C"/>
</dbReference>
<evidence type="ECO:0000256" key="2">
    <source>
        <dbReference type="ARBA" id="ARBA00023125"/>
    </source>
</evidence>
<dbReference type="PRINTS" id="PR00455">
    <property type="entry name" value="HTHTETR"/>
</dbReference>
<dbReference type="PANTHER" id="PTHR47506">
    <property type="entry name" value="TRANSCRIPTIONAL REGULATORY PROTEIN"/>
    <property type="match status" value="1"/>
</dbReference>
<dbReference type="InterPro" id="IPR001647">
    <property type="entry name" value="HTH_TetR"/>
</dbReference>
<comment type="caution">
    <text evidence="6">The sequence shown here is derived from an EMBL/GenBank/DDBJ whole genome shotgun (WGS) entry which is preliminary data.</text>
</comment>
<reference evidence="6" key="2">
    <citation type="submission" date="2015-10" db="EMBL/GenBank/DDBJ databases">
        <authorList>
            <person name="Gilbert D.G."/>
        </authorList>
    </citation>
    <scope>NUCLEOTIDE SEQUENCE</scope>
    <source>
        <strain evidence="6">GO-13</strain>
    </source>
</reference>
<dbReference type="SUPFAM" id="SSF48498">
    <property type="entry name" value="Tetracyclin repressor-like, C-terminal domain"/>
    <property type="match status" value="1"/>
</dbReference>
<evidence type="ECO:0000256" key="1">
    <source>
        <dbReference type="ARBA" id="ARBA00023015"/>
    </source>
</evidence>
<dbReference type="Proteomes" id="UP001341297">
    <property type="component" value="Unassembled WGS sequence"/>
</dbReference>
<keyword evidence="3" id="KW-0804">Transcription</keyword>
<organism evidence="6 8">
    <name type="scientific">Bacillus glycinifermentans</name>
    <dbReference type="NCBI Taxonomy" id="1664069"/>
    <lineage>
        <taxon>Bacteria</taxon>
        <taxon>Bacillati</taxon>
        <taxon>Bacillota</taxon>
        <taxon>Bacilli</taxon>
        <taxon>Bacillales</taxon>
        <taxon>Bacillaceae</taxon>
        <taxon>Bacillus</taxon>
    </lineage>
</organism>
<reference evidence="7 9" key="3">
    <citation type="submission" date="2023-03" db="EMBL/GenBank/DDBJ databases">
        <title>Agriculturally important microbes genome sequencing.</title>
        <authorList>
            <person name="Dunlap C."/>
        </authorList>
    </citation>
    <scope>NUCLEOTIDE SEQUENCE [LARGE SCALE GENOMIC DNA]</scope>
    <source>
        <strain evidence="7 9">CBP-3203</strain>
    </source>
</reference>
<protein>
    <submittedName>
        <fullName evidence="6">TetR family transcriptional regulator</fullName>
    </submittedName>
    <submittedName>
        <fullName evidence="7">TetR/AcrR family transcriptional regulator</fullName>
    </submittedName>
</protein>
<dbReference type="GO" id="GO:0003677">
    <property type="term" value="F:DNA binding"/>
    <property type="evidence" value="ECO:0007669"/>
    <property type="project" value="UniProtKB-UniRule"/>
</dbReference>
<evidence type="ECO:0000313" key="8">
    <source>
        <dbReference type="Proteomes" id="UP000036168"/>
    </source>
</evidence>
<dbReference type="SUPFAM" id="SSF46689">
    <property type="entry name" value="Homeodomain-like"/>
    <property type="match status" value="1"/>
</dbReference>
<feature type="DNA-binding region" description="H-T-H motif" evidence="4">
    <location>
        <begin position="28"/>
        <end position="47"/>
    </location>
</feature>
<dbReference type="OrthoDB" id="9810023at2"/>
<evidence type="ECO:0000313" key="6">
    <source>
        <dbReference type="EMBL" id="KRT92229.1"/>
    </source>
</evidence>
<feature type="domain" description="HTH tetR-type" evidence="5">
    <location>
        <begin position="5"/>
        <end position="65"/>
    </location>
</feature>
<dbReference type="Gene3D" id="1.10.357.10">
    <property type="entry name" value="Tetracycline Repressor, domain 2"/>
    <property type="match status" value="1"/>
</dbReference>
<proteinExistence type="predicted"/>
<dbReference type="EMBL" id="JARRTL010000043">
    <property type="protein sequence ID" value="MEC0487843.1"/>
    <property type="molecule type" value="Genomic_DNA"/>
</dbReference>
<dbReference type="InterPro" id="IPR036271">
    <property type="entry name" value="Tet_transcr_reg_TetR-rel_C_sf"/>
</dbReference>
<keyword evidence="1" id="KW-0805">Transcription regulation</keyword>
<dbReference type="STRING" id="1664069.BGLY_1337"/>
<keyword evidence="2 4" id="KW-0238">DNA-binding</keyword>
<dbReference type="PANTHER" id="PTHR47506:SF3">
    <property type="entry name" value="HTH-TYPE TRANSCRIPTIONAL REGULATOR LMRA"/>
    <property type="match status" value="1"/>
</dbReference>
<sequence length="193" mass="21653">MKDKTSSRDNILRTASLLFRKQGYHATGLNQITSESGAPRGSLYYYFPGGKEELAAEAIKMTGETVKAFIKSAISRSPDPAEAFQVYLRTMADGFEEYIMEDYEDIPIVSFASETWSFSETLRQACDQVYEDWRLVYEEKLIQSGFSKEKAKTLSLAIQAMIEGAYVLSVTKKNGRPLSAAAEHIQTMIKEGK</sequence>
<dbReference type="AlphaFoldDB" id="A0A0T6BM42"/>
<gene>
    <name evidence="6" type="ORF">AB447_222560</name>
    <name evidence="7" type="ORF">P8828_24160</name>
</gene>
<evidence type="ECO:0000256" key="3">
    <source>
        <dbReference type="ARBA" id="ARBA00023163"/>
    </source>
</evidence>
<dbReference type="RefSeq" id="WP_057957672.1">
    <property type="nucleotide sequence ID" value="NZ_CP023481.1"/>
</dbReference>
<dbReference type="PROSITE" id="PS50977">
    <property type="entry name" value="HTH_TETR_2"/>
    <property type="match status" value="1"/>
</dbReference>
<reference evidence="6 8" key="1">
    <citation type="journal article" date="2015" name="Int. J. Syst. Evol. Microbiol.">
        <title>Bacillus glycinifermentans sp. nov., isolated from fermented soybean paste.</title>
        <authorList>
            <person name="Kim S.J."/>
            <person name="Dunlap C.A."/>
            <person name="Kwon S.W."/>
            <person name="Rooney A.P."/>
        </authorList>
    </citation>
    <scope>NUCLEOTIDE SEQUENCE [LARGE SCALE GENOMIC DNA]</scope>
    <source>
        <strain evidence="6 8">GO-13</strain>
    </source>
</reference>
<keyword evidence="9" id="KW-1185">Reference proteome</keyword>